<evidence type="ECO:0000313" key="1">
    <source>
        <dbReference type="EMBL" id="KAJ1086354.1"/>
    </source>
</evidence>
<reference evidence="1" key="1">
    <citation type="journal article" date="2022" name="bioRxiv">
        <title>Sequencing and chromosome-scale assembly of the giantPleurodeles waltlgenome.</title>
        <authorList>
            <person name="Brown T."/>
            <person name="Elewa A."/>
            <person name="Iarovenko S."/>
            <person name="Subramanian E."/>
            <person name="Araus A.J."/>
            <person name="Petzold A."/>
            <person name="Susuki M."/>
            <person name="Suzuki K.-i.T."/>
            <person name="Hayashi T."/>
            <person name="Toyoda A."/>
            <person name="Oliveira C."/>
            <person name="Osipova E."/>
            <person name="Leigh N.D."/>
            <person name="Simon A."/>
            <person name="Yun M.H."/>
        </authorList>
    </citation>
    <scope>NUCLEOTIDE SEQUENCE</scope>
    <source>
        <strain evidence="1">20211129_DDA</strain>
        <tissue evidence="1">Liver</tissue>
    </source>
</reference>
<name>A0AAV7L727_PLEWA</name>
<sequence length="963" mass="107401">MPQLYPKRGAALHGKAWSATKRASALHAMPVYQGSARHCTAYHSYIPREKLHYTARPSLLPREPLHSMPCPCTKGVRDTALHATAVSQERSCTTRQGLVRYQESLCTPCYARVPRECETLPCMATLYPKREAALHGKAWPATKRASALHAMPVYQGSARHCPACHCCIPREKLHYTARPGLLPREHLHSMLCPCTKGVRDTALHATAVSQDRSCTPCHARVPRECETLPCMPQLYPKRGAALHGKAWSATKRASALHAMPVYQGSARHCTAYHSCIPREKLHYTARPGLLPREPLHSMPCPCTKGVRDTALHATAVSQERSCTTRQGLVRYQESLCTPCYARVPRECETLPCMATLYPKREAALHGKAWPATKRASALHAMPVYQGSARHCPACHCCIPREELHYTARPGPQPREPLHSMPCPCTKGVRDTALHTTAISQERNCTTRQGLVCYQESLCTPCHARVPRECETLHCMPQLYPKREAALHGKAWSATKRASALHAMPVYQGSARHCPAWQRCIPREKLHYTARPGLLPREPLHSMPCPFTKGVRDTALHATAVSQERSCTTRQGLVCYQESICTPCYARVPRECETLPCMPLLYPKIEAALHAMPAYQGSARHCHACHSCIPREELHYTARPGPLPREPLHSMPCPCTKGVRDTALHTTAVSQERSCTTRQGLVCYQESLCTPCHARVPRECETLHCMPQLYPKREAALHGKAWSATKRASALHAMPVYQGSARHCPAWQRCIPREKLHYTARPGLLPREPLHSMPCPCTKGVRDTALHATSVSQERSCTTRQGLVCYQESICTPCYARVPRECETLPCMPLLYPKIEAALHAMPAYQGSARRCHACHSCIPREELHYTARPGPLPREPLHSMPCPCTKGVRDTALHTTAVSQERSCTTRQGLVCYQESLCTPCYARVPRECETLPCMPLLYPKREAALHAMPVYQGSVRHCPACH</sequence>
<accession>A0AAV7L727</accession>
<protein>
    <submittedName>
        <fullName evidence="1">Uncharacterized protein</fullName>
    </submittedName>
</protein>
<proteinExistence type="predicted"/>
<organism evidence="1 2">
    <name type="scientific">Pleurodeles waltl</name>
    <name type="common">Iberian ribbed newt</name>
    <dbReference type="NCBI Taxonomy" id="8319"/>
    <lineage>
        <taxon>Eukaryota</taxon>
        <taxon>Metazoa</taxon>
        <taxon>Chordata</taxon>
        <taxon>Craniata</taxon>
        <taxon>Vertebrata</taxon>
        <taxon>Euteleostomi</taxon>
        <taxon>Amphibia</taxon>
        <taxon>Batrachia</taxon>
        <taxon>Caudata</taxon>
        <taxon>Salamandroidea</taxon>
        <taxon>Salamandridae</taxon>
        <taxon>Pleurodelinae</taxon>
        <taxon>Pleurodeles</taxon>
    </lineage>
</organism>
<gene>
    <name evidence="1" type="ORF">NDU88_006473</name>
</gene>
<dbReference type="AlphaFoldDB" id="A0AAV7L727"/>
<keyword evidence="2" id="KW-1185">Reference proteome</keyword>
<dbReference type="Proteomes" id="UP001066276">
    <property type="component" value="Chromosome 12"/>
</dbReference>
<comment type="caution">
    <text evidence="1">The sequence shown here is derived from an EMBL/GenBank/DDBJ whole genome shotgun (WGS) entry which is preliminary data.</text>
</comment>
<dbReference type="EMBL" id="JANPWB010000016">
    <property type="protein sequence ID" value="KAJ1086354.1"/>
    <property type="molecule type" value="Genomic_DNA"/>
</dbReference>
<evidence type="ECO:0000313" key="2">
    <source>
        <dbReference type="Proteomes" id="UP001066276"/>
    </source>
</evidence>